<sequence>MFDRLRSLLGKPRTAEDDVRPDADVARTRETGGRDTERGDSGSTTGVGRSEEFVGRAAGQDEGFAGETGAEIRRNGTS</sequence>
<dbReference type="RefSeq" id="WP_147106425.1">
    <property type="nucleotide sequence ID" value="NZ_BJVJ01000019.1"/>
</dbReference>
<dbReference type="Proteomes" id="UP000321685">
    <property type="component" value="Unassembled WGS sequence"/>
</dbReference>
<dbReference type="EMBL" id="BJVJ01000019">
    <property type="protein sequence ID" value="GEL23397.1"/>
    <property type="molecule type" value="Genomic_DNA"/>
</dbReference>
<proteinExistence type="predicted"/>
<feature type="compositionally biased region" description="Basic and acidic residues" evidence="1">
    <location>
        <begin position="13"/>
        <end position="40"/>
    </location>
</feature>
<comment type="caution">
    <text evidence="2">The sequence shown here is derived from an EMBL/GenBank/DDBJ whole genome shotgun (WGS) entry which is preliminary data.</text>
</comment>
<name>A0A511DFU2_9PSEU</name>
<accession>A0A511DFU2</accession>
<keyword evidence="3" id="KW-1185">Reference proteome</keyword>
<gene>
    <name evidence="2" type="ORF">PSU4_23510</name>
</gene>
<feature type="region of interest" description="Disordered" evidence="1">
    <location>
        <begin position="1"/>
        <end position="78"/>
    </location>
</feature>
<evidence type="ECO:0000313" key="2">
    <source>
        <dbReference type="EMBL" id="GEL23397.1"/>
    </source>
</evidence>
<evidence type="ECO:0000256" key="1">
    <source>
        <dbReference type="SAM" id="MobiDB-lite"/>
    </source>
</evidence>
<organism evidence="2 3">
    <name type="scientific">Pseudonocardia sulfidoxydans NBRC 16205</name>
    <dbReference type="NCBI Taxonomy" id="1223511"/>
    <lineage>
        <taxon>Bacteria</taxon>
        <taxon>Bacillati</taxon>
        <taxon>Actinomycetota</taxon>
        <taxon>Actinomycetes</taxon>
        <taxon>Pseudonocardiales</taxon>
        <taxon>Pseudonocardiaceae</taxon>
        <taxon>Pseudonocardia</taxon>
    </lineage>
</organism>
<dbReference type="AlphaFoldDB" id="A0A511DFU2"/>
<evidence type="ECO:0000313" key="3">
    <source>
        <dbReference type="Proteomes" id="UP000321685"/>
    </source>
</evidence>
<dbReference type="OrthoDB" id="4244057at2"/>
<protein>
    <submittedName>
        <fullName evidence="2">Uncharacterized protein</fullName>
    </submittedName>
</protein>
<reference evidence="2 3" key="1">
    <citation type="submission" date="2019-07" db="EMBL/GenBank/DDBJ databases">
        <title>Whole genome shotgun sequence of Pseudonocardia sulfidoxydans NBRC 16205.</title>
        <authorList>
            <person name="Hosoyama A."/>
            <person name="Uohara A."/>
            <person name="Ohji S."/>
            <person name="Ichikawa N."/>
        </authorList>
    </citation>
    <scope>NUCLEOTIDE SEQUENCE [LARGE SCALE GENOMIC DNA]</scope>
    <source>
        <strain evidence="2 3">NBRC 16205</strain>
    </source>
</reference>